<feature type="transmembrane region" description="Helical" evidence="6">
    <location>
        <begin position="409"/>
        <end position="426"/>
    </location>
</feature>
<gene>
    <name evidence="7" type="ORF">CYJ95_08890</name>
</gene>
<sequence>MTAALQRRLTLLHAVAIGLGSMIGAGVFTAIGLAAALTGGHPGLLYGALAVAAVAALCNALSTAQLATVHPESGGAYVYGRRQLHPWAGFVAGWGFVTGKTASVAAMAATLGLYLFPDDAAAARWTGVAAVVVLTGVAMAGVTRTAQATLAILVPVLAVLVLAIGAGLAREAPGGSAAALGVDSPVQGVLMGAGVLFFAFAGYARVATMGEEVIDPARTIPRAILIALAVTVALYLLLATALISGLGTSGLARSPAPVRDLLETALGSGWGWVAVAGAALAAAGAMLNLLTGISRTALTMARESDLPRPLARVHAGTGTPWTAQLTVAAAVILLLLTTDILTVVGFSSFGVLVYYAVANLSALTLRGDDDGRRPARPRPLRPLRVPRAVNVLGLALCLLLALSLPPMSVAAMAGVFLIGVGGRAFVRAGRRGR</sequence>
<dbReference type="EMBL" id="PKJT01000009">
    <property type="protein sequence ID" value="PKZ81238.1"/>
    <property type="molecule type" value="Genomic_DNA"/>
</dbReference>
<feature type="transmembrane region" description="Helical" evidence="6">
    <location>
        <begin position="311"/>
        <end position="334"/>
    </location>
</feature>
<keyword evidence="3 6" id="KW-0812">Transmembrane</keyword>
<dbReference type="PANTHER" id="PTHR42770:SF7">
    <property type="entry name" value="MEMBRANE PROTEIN"/>
    <property type="match status" value="1"/>
</dbReference>
<accession>A0AAX0VJ35</accession>
<feature type="transmembrane region" description="Helical" evidence="6">
    <location>
        <begin position="189"/>
        <end position="208"/>
    </location>
</feature>
<dbReference type="RefSeq" id="WP_101966021.1">
    <property type="nucleotide sequence ID" value="NZ_CP025616.2"/>
</dbReference>
<protein>
    <submittedName>
        <fullName evidence="7">Amino acid permease</fullName>
    </submittedName>
</protein>
<dbReference type="InterPro" id="IPR050367">
    <property type="entry name" value="APC_superfamily"/>
</dbReference>
<feature type="transmembrane region" description="Helical" evidence="6">
    <location>
        <begin position="149"/>
        <end position="169"/>
    </location>
</feature>
<dbReference type="GO" id="GO:0005886">
    <property type="term" value="C:plasma membrane"/>
    <property type="evidence" value="ECO:0007669"/>
    <property type="project" value="UniProtKB-SubCell"/>
</dbReference>
<evidence type="ECO:0000313" key="7">
    <source>
        <dbReference type="EMBL" id="PKZ81238.1"/>
    </source>
</evidence>
<dbReference type="AlphaFoldDB" id="A0AAX0VJ35"/>
<dbReference type="PANTHER" id="PTHR42770">
    <property type="entry name" value="AMINO ACID TRANSPORTER-RELATED"/>
    <property type="match status" value="1"/>
</dbReference>
<dbReference type="InterPro" id="IPR002293">
    <property type="entry name" value="AA/rel_permease1"/>
</dbReference>
<dbReference type="PIRSF" id="PIRSF006060">
    <property type="entry name" value="AA_transporter"/>
    <property type="match status" value="1"/>
</dbReference>
<comment type="caution">
    <text evidence="7">The sequence shown here is derived from an EMBL/GenBank/DDBJ whole genome shotgun (WGS) entry which is preliminary data.</text>
</comment>
<keyword evidence="4 6" id="KW-1133">Transmembrane helix</keyword>
<feature type="transmembrane region" description="Helical" evidence="6">
    <location>
        <begin position="269"/>
        <end position="290"/>
    </location>
</feature>
<evidence type="ECO:0000256" key="2">
    <source>
        <dbReference type="ARBA" id="ARBA00022475"/>
    </source>
</evidence>
<keyword evidence="2" id="KW-1003">Cell membrane</keyword>
<feature type="transmembrane region" description="Helical" evidence="6">
    <location>
        <begin position="12"/>
        <end position="37"/>
    </location>
</feature>
<dbReference type="Gene3D" id="1.20.1740.10">
    <property type="entry name" value="Amino acid/polyamine transporter I"/>
    <property type="match status" value="1"/>
</dbReference>
<name>A0AAX0VJ35_MICLU</name>
<organism evidence="7 8">
    <name type="scientific">Micrococcus luteus</name>
    <name type="common">Micrococcus lysodeikticus</name>
    <dbReference type="NCBI Taxonomy" id="1270"/>
    <lineage>
        <taxon>Bacteria</taxon>
        <taxon>Bacillati</taxon>
        <taxon>Actinomycetota</taxon>
        <taxon>Actinomycetes</taxon>
        <taxon>Micrococcales</taxon>
        <taxon>Micrococcaceae</taxon>
        <taxon>Micrococcus</taxon>
    </lineage>
</organism>
<proteinExistence type="predicted"/>
<dbReference type="Proteomes" id="UP000234847">
    <property type="component" value="Unassembled WGS sequence"/>
</dbReference>
<comment type="subcellular location">
    <subcellularLocation>
        <location evidence="1">Cell membrane</location>
        <topology evidence="1">Multi-pass membrane protein</topology>
    </subcellularLocation>
</comment>
<evidence type="ECO:0000313" key="8">
    <source>
        <dbReference type="Proteomes" id="UP000234847"/>
    </source>
</evidence>
<evidence type="ECO:0000256" key="1">
    <source>
        <dbReference type="ARBA" id="ARBA00004651"/>
    </source>
</evidence>
<reference evidence="7 8" key="1">
    <citation type="submission" date="2017-12" db="EMBL/GenBank/DDBJ databases">
        <title>Phylogenetic diversity of female urinary microbiome.</title>
        <authorList>
            <person name="Thomas-White K."/>
            <person name="Wolfe A.J."/>
        </authorList>
    </citation>
    <scope>NUCLEOTIDE SEQUENCE [LARGE SCALE GENOMIC DNA]</scope>
    <source>
        <strain evidence="7 8">UMB0038</strain>
    </source>
</reference>
<evidence type="ECO:0000256" key="6">
    <source>
        <dbReference type="SAM" id="Phobius"/>
    </source>
</evidence>
<feature type="transmembrane region" description="Helical" evidence="6">
    <location>
        <begin position="87"/>
        <end position="116"/>
    </location>
</feature>
<feature type="transmembrane region" description="Helical" evidence="6">
    <location>
        <begin position="220"/>
        <end position="249"/>
    </location>
</feature>
<dbReference type="GO" id="GO:0022857">
    <property type="term" value="F:transmembrane transporter activity"/>
    <property type="evidence" value="ECO:0007669"/>
    <property type="project" value="InterPro"/>
</dbReference>
<keyword evidence="5 6" id="KW-0472">Membrane</keyword>
<feature type="transmembrane region" description="Helical" evidence="6">
    <location>
        <begin position="43"/>
        <end position="66"/>
    </location>
</feature>
<dbReference type="Pfam" id="PF13520">
    <property type="entry name" value="AA_permease_2"/>
    <property type="match status" value="1"/>
</dbReference>
<evidence type="ECO:0000256" key="4">
    <source>
        <dbReference type="ARBA" id="ARBA00022989"/>
    </source>
</evidence>
<evidence type="ECO:0000256" key="5">
    <source>
        <dbReference type="ARBA" id="ARBA00023136"/>
    </source>
</evidence>
<feature type="transmembrane region" description="Helical" evidence="6">
    <location>
        <begin position="340"/>
        <end position="365"/>
    </location>
</feature>
<feature type="transmembrane region" description="Helical" evidence="6">
    <location>
        <begin position="385"/>
        <end position="403"/>
    </location>
</feature>
<evidence type="ECO:0000256" key="3">
    <source>
        <dbReference type="ARBA" id="ARBA00022692"/>
    </source>
</evidence>
<feature type="transmembrane region" description="Helical" evidence="6">
    <location>
        <begin position="122"/>
        <end position="142"/>
    </location>
</feature>